<evidence type="ECO:0000256" key="6">
    <source>
        <dbReference type="SAM" id="Phobius"/>
    </source>
</evidence>
<gene>
    <name evidence="8" type="ORF">LOTGIDRAFT_237680</name>
</gene>
<dbReference type="InterPro" id="IPR002126">
    <property type="entry name" value="Cadherin-like_dom"/>
</dbReference>
<dbReference type="PROSITE" id="PS50268">
    <property type="entry name" value="CADHERIN_2"/>
    <property type="match status" value="2"/>
</dbReference>
<dbReference type="CTD" id="20250523"/>
<organism evidence="8 9">
    <name type="scientific">Lottia gigantea</name>
    <name type="common">Giant owl limpet</name>
    <dbReference type="NCBI Taxonomy" id="225164"/>
    <lineage>
        <taxon>Eukaryota</taxon>
        <taxon>Metazoa</taxon>
        <taxon>Spiralia</taxon>
        <taxon>Lophotrochozoa</taxon>
        <taxon>Mollusca</taxon>
        <taxon>Gastropoda</taxon>
        <taxon>Patellogastropoda</taxon>
        <taxon>Lottioidea</taxon>
        <taxon>Lottiidae</taxon>
        <taxon>Lottia</taxon>
    </lineage>
</organism>
<evidence type="ECO:0000256" key="4">
    <source>
        <dbReference type="ARBA" id="ARBA00023136"/>
    </source>
</evidence>
<dbReference type="GO" id="GO:0016477">
    <property type="term" value="P:cell migration"/>
    <property type="evidence" value="ECO:0007669"/>
    <property type="project" value="TreeGrafter"/>
</dbReference>
<dbReference type="SUPFAM" id="SSF49313">
    <property type="entry name" value="Cadherin-like"/>
    <property type="match status" value="1"/>
</dbReference>
<protein>
    <recommendedName>
        <fullName evidence="7">Cadherin domain-containing protein</fullName>
    </recommendedName>
</protein>
<proteinExistence type="predicted"/>
<dbReference type="GO" id="GO:0016342">
    <property type="term" value="C:catenin complex"/>
    <property type="evidence" value="ECO:0007669"/>
    <property type="project" value="TreeGrafter"/>
</dbReference>
<dbReference type="KEGG" id="lgi:LOTGIDRAFT_237680"/>
<name>V4BBE8_LOTGI</name>
<dbReference type="RefSeq" id="XP_009045895.1">
    <property type="nucleotide sequence ID" value="XM_009047647.1"/>
</dbReference>
<dbReference type="PROSITE" id="PS00232">
    <property type="entry name" value="CADHERIN_1"/>
    <property type="match status" value="1"/>
</dbReference>
<keyword evidence="2" id="KW-0677">Repeat</keyword>
<evidence type="ECO:0000259" key="7">
    <source>
        <dbReference type="PROSITE" id="PS50268"/>
    </source>
</evidence>
<evidence type="ECO:0000313" key="8">
    <source>
        <dbReference type="EMBL" id="ESP03362.1"/>
    </source>
</evidence>
<dbReference type="Gene3D" id="2.60.40.60">
    <property type="entry name" value="Cadherins"/>
    <property type="match status" value="1"/>
</dbReference>
<dbReference type="CDD" id="cd11304">
    <property type="entry name" value="Cadherin_repeat"/>
    <property type="match status" value="1"/>
</dbReference>
<dbReference type="GO" id="GO:0008013">
    <property type="term" value="F:beta-catenin binding"/>
    <property type="evidence" value="ECO:0007669"/>
    <property type="project" value="TreeGrafter"/>
</dbReference>
<evidence type="ECO:0000256" key="1">
    <source>
        <dbReference type="ARBA" id="ARBA00004370"/>
    </source>
</evidence>
<evidence type="ECO:0000256" key="3">
    <source>
        <dbReference type="ARBA" id="ARBA00022837"/>
    </source>
</evidence>
<keyword evidence="3 5" id="KW-0106">Calcium</keyword>
<keyword evidence="6" id="KW-0812">Transmembrane</keyword>
<keyword evidence="9" id="KW-1185">Reference proteome</keyword>
<dbReference type="InterPro" id="IPR039808">
    <property type="entry name" value="Cadherin"/>
</dbReference>
<dbReference type="EMBL" id="KB200027">
    <property type="protein sequence ID" value="ESP03362.1"/>
    <property type="molecule type" value="Genomic_DNA"/>
</dbReference>
<reference evidence="8 9" key="1">
    <citation type="journal article" date="2013" name="Nature">
        <title>Insights into bilaterian evolution from three spiralian genomes.</title>
        <authorList>
            <person name="Simakov O."/>
            <person name="Marletaz F."/>
            <person name="Cho S.J."/>
            <person name="Edsinger-Gonzales E."/>
            <person name="Havlak P."/>
            <person name="Hellsten U."/>
            <person name="Kuo D.H."/>
            <person name="Larsson T."/>
            <person name="Lv J."/>
            <person name="Arendt D."/>
            <person name="Savage R."/>
            <person name="Osoegawa K."/>
            <person name="de Jong P."/>
            <person name="Grimwood J."/>
            <person name="Chapman J.A."/>
            <person name="Shapiro H."/>
            <person name="Aerts A."/>
            <person name="Otillar R.P."/>
            <person name="Terry A.Y."/>
            <person name="Boore J.L."/>
            <person name="Grigoriev I.V."/>
            <person name="Lindberg D.R."/>
            <person name="Seaver E.C."/>
            <person name="Weisblat D.A."/>
            <person name="Putnam N.H."/>
            <person name="Rokhsar D.S."/>
        </authorList>
    </citation>
    <scope>NUCLEOTIDE SEQUENCE [LARGE SCALE GENOMIC DNA]</scope>
</reference>
<dbReference type="OrthoDB" id="6102227at2759"/>
<dbReference type="GO" id="GO:0007156">
    <property type="term" value="P:homophilic cell adhesion via plasma membrane adhesion molecules"/>
    <property type="evidence" value="ECO:0007669"/>
    <property type="project" value="InterPro"/>
</dbReference>
<evidence type="ECO:0000256" key="2">
    <source>
        <dbReference type="ARBA" id="ARBA00022737"/>
    </source>
</evidence>
<dbReference type="HOGENOM" id="CLU_024278_0_0_1"/>
<dbReference type="PANTHER" id="PTHR24027">
    <property type="entry name" value="CADHERIN-23"/>
    <property type="match status" value="1"/>
</dbReference>
<keyword evidence="6" id="KW-1133">Transmembrane helix</keyword>
<feature type="domain" description="Cadherin" evidence="7">
    <location>
        <begin position="517"/>
        <end position="548"/>
    </location>
</feature>
<evidence type="ECO:0000313" key="9">
    <source>
        <dbReference type="Proteomes" id="UP000030746"/>
    </source>
</evidence>
<comment type="subcellular location">
    <subcellularLocation>
        <location evidence="1">Membrane</location>
    </subcellularLocation>
</comment>
<evidence type="ECO:0000256" key="5">
    <source>
        <dbReference type="PROSITE-ProRule" id="PRU00043"/>
    </source>
</evidence>
<dbReference type="PANTHER" id="PTHR24027:SF438">
    <property type="entry name" value="CADHERIN 23"/>
    <property type="match status" value="1"/>
</dbReference>
<dbReference type="GeneID" id="20250523"/>
<feature type="transmembrane region" description="Helical" evidence="6">
    <location>
        <begin position="683"/>
        <end position="705"/>
    </location>
</feature>
<dbReference type="GO" id="GO:0045296">
    <property type="term" value="F:cadherin binding"/>
    <property type="evidence" value="ECO:0007669"/>
    <property type="project" value="TreeGrafter"/>
</dbReference>
<dbReference type="GO" id="GO:0005509">
    <property type="term" value="F:calcium ion binding"/>
    <property type="evidence" value="ECO:0007669"/>
    <property type="project" value="UniProtKB-UniRule"/>
</dbReference>
<dbReference type="InterPro" id="IPR015919">
    <property type="entry name" value="Cadherin-like_sf"/>
</dbReference>
<feature type="domain" description="Cadherin" evidence="7">
    <location>
        <begin position="569"/>
        <end position="659"/>
    </location>
</feature>
<sequence length="772" mass="83628">MIKFSMMDFVEFRNVLKIIFVSCLFVGISQGFTISLVPSNTFIVETQSTDLLMSTVGESEGIAEVNGSLTCQISKTEVLLTNGQSSTTFGSPFSIGSGDTGINSGTLFFNTFGNNVFFNADSPFKLSFPRYQVFVTCKDSNGVSEEAPIPSVLITVLSNRKPSFASPIVKQVINVGLNASALPNSLQYNITANVINDQATDVLSFSVRNTEPKVDYFDVNEGKISGVSADEASRTDAGQLCASVSNFFPTIASTGIVTNKIDLRTATVSPIELTIDVSDGFNSAERSLTLEFELLNMNQRPDIVGLPATLNVDEDTQTLRLVDLSVTDEGVPLNNVKPDCIVTPTGGTDVFDFVTRPISLKPRGTRFGRTFLDFETTPKYIITCTVSDGFLTSQGEVLTVNVNNVNEAPIFRETLFYCTMDESMAGESACNLGFNIKDPEGNQFITRLFQDDNSNRFALTSTSNNLNNDFFGENDRLTFNTNYDVDEGRMPSRMRLLILGAFSLLMIKMGDMIVQVTLFVNAIDEFGATGTATISVVVRDVNDNTPEFDLINTAIEVDYSTNTGLLGVIRASDDDDGTNGELDYRLVSVVPPNAINYVSILGNGDIQYIRQYPDSLAGSSVYLSVEAKDRGTPAKSSTGTVVVSLIATTTTSTTPLPTTTTTISTTTLTTTTEAEFFDKSENVAIFAVLMVLLLLLLLLALYFCFRWCITGSCTGGSPGGGGGGMCDCCQPAAPPPRRVTPIVYEEFPPVTSGDYKGDFWRSGDYYESGRPF</sequence>
<keyword evidence="4 6" id="KW-0472">Membrane</keyword>
<dbReference type="Proteomes" id="UP000030746">
    <property type="component" value="Unassembled WGS sequence"/>
</dbReference>
<dbReference type="InterPro" id="IPR020894">
    <property type="entry name" value="Cadherin_CS"/>
</dbReference>
<dbReference type="AlphaFoldDB" id="V4BBE8"/>
<dbReference type="PRINTS" id="PR00205">
    <property type="entry name" value="CADHERIN"/>
</dbReference>
<dbReference type="OMA" id="ANDDDIW"/>
<accession>V4BBE8</accession>
<dbReference type="SMART" id="SM00112">
    <property type="entry name" value="CA"/>
    <property type="match status" value="2"/>
</dbReference>